<proteinExistence type="predicted"/>
<accession>A0A0W0R5L0</accession>
<feature type="domain" description="SnoaL-like" evidence="1">
    <location>
        <begin position="12"/>
        <end position="90"/>
    </location>
</feature>
<sequence>MIDRDRAWEFAHEWLDAWNKHDVDLIMKHYADSIEFCSPVVQKVLGDPKGVVSGIDNLRDYFTKQLKKFSTLHFQLLDVFTSPQSIVLYYKINRGLLASEVMLLDDHMKAIKVYANYDKNDVG</sequence>
<evidence type="ECO:0000313" key="2">
    <source>
        <dbReference type="EMBL" id="KTC66331.1"/>
    </source>
</evidence>
<dbReference type="OrthoDB" id="9813126at2"/>
<dbReference type="EMBL" id="LR134418">
    <property type="protein sequence ID" value="VEH84929.1"/>
    <property type="molecule type" value="Genomic_DNA"/>
</dbReference>
<dbReference type="Pfam" id="PF12680">
    <property type="entry name" value="SnoaL_2"/>
    <property type="match status" value="1"/>
</dbReference>
<evidence type="ECO:0000313" key="3">
    <source>
        <dbReference type="EMBL" id="VEH84929.1"/>
    </source>
</evidence>
<dbReference type="STRING" id="45056.Lade_0989"/>
<dbReference type="Proteomes" id="UP000054859">
    <property type="component" value="Unassembled WGS sequence"/>
</dbReference>
<organism evidence="2 4">
    <name type="scientific">Legionella adelaidensis</name>
    <dbReference type="NCBI Taxonomy" id="45056"/>
    <lineage>
        <taxon>Bacteria</taxon>
        <taxon>Pseudomonadati</taxon>
        <taxon>Pseudomonadota</taxon>
        <taxon>Gammaproteobacteria</taxon>
        <taxon>Legionellales</taxon>
        <taxon>Legionellaceae</taxon>
        <taxon>Legionella</taxon>
    </lineage>
</organism>
<gene>
    <name evidence="2" type="ORF">Lade_0989</name>
    <name evidence="3" type="ORF">NCTC12735_00549</name>
</gene>
<keyword evidence="4" id="KW-1185">Reference proteome</keyword>
<evidence type="ECO:0000313" key="5">
    <source>
        <dbReference type="Proteomes" id="UP000281170"/>
    </source>
</evidence>
<reference evidence="3 5" key="2">
    <citation type="submission" date="2018-12" db="EMBL/GenBank/DDBJ databases">
        <authorList>
            <consortium name="Pathogen Informatics"/>
        </authorList>
    </citation>
    <scope>NUCLEOTIDE SEQUENCE [LARGE SCALE GENOMIC DNA]</scope>
    <source>
        <strain evidence="3 5">NCTC12735</strain>
        <plasmid evidence="5">9</plasmid>
    </source>
</reference>
<name>A0A0W0R5L0_9GAMM</name>
<reference evidence="2 4" key="1">
    <citation type="submission" date="2015-11" db="EMBL/GenBank/DDBJ databases">
        <title>Identification of large and diverse effector repertoires of 38 Legionella species.</title>
        <authorList>
            <person name="Burstein D."/>
            <person name="Amaro F."/>
            <person name="Zusman T."/>
            <person name="Lifshitz Z."/>
            <person name="Cohen O."/>
            <person name="Gilbert J.A."/>
            <person name="Pupko T."/>
            <person name="Shuman H.A."/>
            <person name="Segal G."/>
        </authorList>
    </citation>
    <scope>NUCLEOTIDE SEQUENCE [LARGE SCALE GENOMIC DNA]</scope>
    <source>
        <strain evidence="2 4">1762-AUS-E</strain>
    </source>
</reference>
<evidence type="ECO:0000313" key="4">
    <source>
        <dbReference type="Proteomes" id="UP000054859"/>
    </source>
</evidence>
<dbReference type="KEGG" id="ladl:NCTC12735_00549"/>
<dbReference type="InterPro" id="IPR037401">
    <property type="entry name" value="SnoaL-like"/>
</dbReference>
<dbReference type="SUPFAM" id="SSF54427">
    <property type="entry name" value="NTF2-like"/>
    <property type="match status" value="1"/>
</dbReference>
<dbReference type="InterPro" id="IPR032710">
    <property type="entry name" value="NTF2-like_dom_sf"/>
</dbReference>
<dbReference type="AlphaFoldDB" id="A0A0W0R5L0"/>
<protein>
    <submittedName>
        <fullName evidence="2 3">SnoaL-like domain</fullName>
    </submittedName>
</protein>
<dbReference type="EMBL" id="LNKA01000001">
    <property type="protein sequence ID" value="KTC66331.1"/>
    <property type="molecule type" value="Genomic_DNA"/>
</dbReference>
<dbReference type="PATRIC" id="fig|45056.6.peg.1026"/>
<keyword evidence="3" id="KW-0614">Plasmid</keyword>
<dbReference type="Gene3D" id="3.10.450.50">
    <property type="match status" value="1"/>
</dbReference>
<geneLocation type="plasmid" evidence="3 5">
    <name>9</name>
</geneLocation>
<evidence type="ECO:0000259" key="1">
    <source>
        <dbReference type="Pfam" id="PF12680"/>
    </source>
</evidence>
<dbReference type="RefSeq" id="WP_058462018.1">
    <property type="nucleotide sequence ID" value="NZ_CAAAHS010000002.1"/>
</dbReference>
<dbReference type="Proteomes" id="UP000281170">
    <property type="component" value="Plasmid 9"/>
</dbReference>